<protein>
    <submittedName>
        <fullName evidence="2">Uncharacterized protein</fullName>
    </submittedName>
</protein>
<accession>A0ABR3LSQ5</accession>
<name>A0ABR3LSQ5_9TELE</name>
<comment type="caution">
    <text evidence="2">The sequence shown here is derived from an EMBL/GenBank/DDBJ whole genome shotgun (WGS) entry which is preliminary data.</text>
</comment>
<proteinExistence type="predicted"/>
<evidence type="ECO:0000313" key="2">
    <source>
        <dbReference type="EMBL" id="KAL1255920.1"/>
    </source>
</evidence>
<sequence>MEGTTSPAEIAHCQEPGRTGPGLPGQDVAAAGMRGPDIPRSHTLPPLAGRDVLLLRPRASLWSALLYFSIPSTTKSRQQPAAVAMTTGIADML</sequence>
<evidence type="ECO:0000313" key="3">
    <source>
        <dbReference type="Proteomes" id="UP001558613"/>
    </source>
</evidence>
<dbReference type="Proteomes" id="UP001558613">
    <property type="component" value="Unassembled WGS sequence"/>
</dbReference>
<reference evidence="2 3" key="1">
    <citation type="submission" date="2023-09" db="EMBL/GenBank/DDBJ databases">
        <authorList>
            <person name="Wang M."/>
        </authorList>
    </citation>
    <scope>NUCLEOTIDE SEQUENCE [LARGE SCALE GENOMIC DNA]</scope>
    <source>
        <strain evidence="2">GT-2023</strain>
        <tissue evidence="2">Liver</tissue>
    </source>
</reference>
<evidence type="ECO:0000256" key="1">
    <source>
        <dbReference type="SAM" id="MobiDB-lite"/>
    </source>
</evidence>
<keyword evidence="3" id="KW-1185">Reference proteome</keyword>
<feature type="region of interest" description="Disordered" evidence="1">
    <location>
        <begin position="1"/>
        <end position="43"/>
    </location>
</feature>
<dbReference type="EMBL" id="JAYMGO010000019">
    <property type="protein sequence ID" value="KAL1255920.1"/>
    <property type="molecule type" value="Genomic_DNA"/>
</dbReference>
<gene>
    <name evidence="2" type="ORF">QQF64_013981</name>
</gene>
<organism evidence="2 3">
    <name type="scientific">Cirrhinus molitorella</name>
    <name type="common">mud carp</name>
    <dbReference type="NCBI Taxonomy" id="172907"/>
    <lineage>
        <taxon>Eukaryota</taxon>
        <taxon>Metazoa</taxon>
        <taxon>Chordata</taxon>
        <taxon>Craniata</taxon>
        <taxon>Vertebrata</taxon>
        <taxon>Euteleostomi</taxon>
        <taxon>Actinopterygii</taxon>
        <taxon>Neopterygii</taxon>
        <taxon>Teleostei</taxon>
        <taxon>Ostariophysi</taxon>
        <taxon>Cypriniformes</taxon>
        <taxon>Cyprinidae</taxon>
        <taxon>Labeoninae</taxon>
        <taxon>Labeonini</taxon>
        <taxon>Cirrhinus</taxon>
    </lineage>
</organism>